<dbReference type="InterPro" id="IPR036282">
    <property type="entry name" value="Glutathione-S-Trfase_C_sf"/>
</dbReference>
<keyword evidence="3" id="KW-0808">Transferase</keyword>
<reference evidence="3 4" key="1">
    <citation type="journal article" date="2013" name="Genome Biol. Evol.">
        <title>Genomes of Stigonematalean cyanobacteria (subsection V) and the evolution of oxygenic photosynthesis from prokaryotes to plastids.</title>
        <authorList>
            <person name="Dagan T."/>
            <person name="Roettger M."/>
            <person name="Stucken K."/>
            <person name="Landan G."/>
            <person name="Koch R."/>
            <person name="Major P."/>
            <person name="Gould S.B."/>
            <person name="Goremykin V.V."/>
            <person name="Rippka R."/>
            <person name="Tandeau de Marsac N."/>
            <person name="Gugger M."/>
            <person name="Lockhart P.J."/>
            <person name="Allen J.F."/>
            <person name="Brune I."/>
            <person name="Maus I."/>
            <person name="Puhler A."/>
            <person name="Martin W.F."/>
        </authorList>
    </citation>
    <scope>NUCLEOTIDE SEQUENCE [LARGE SCALE GENOMIC DNA]</scope>
    <source>
        <strain evidence="3 4">PCC 7110</strain>
    </source>
</reference>
<dbReference type="PROSITE" id="PS50405">
    <property type="entry name" value="GST_CTER"/>
    <property type="match status" value="1"/>
</dbReference>
<sequence length="225" mass="25919">MKLYYAPASSYSQRVLIALYEKDAAFTPIEVNLFDKEERSRYTKINPFGKIPTLETESGQILFEACIIIEHIDQYFQYKPYLIPQDPKLALEVRMLERIVDVYINRGRDALFSDSQRPVEEQGSSEVNKARRLLETACLQLEERLSGRTWLAGEEFSLADCAAAPTLSYLRMVYSYKHLPKLTDYVRRLESRPSVARVQNSGREQMVQMLSALKNPLELVPLDNG</sequence>
<dbReference type="Pfam" id="PF13417">
    <property type="entry name" value="GST_N_3"/>
    <property type="match status" value="1"/>
</dbReference>
<dbReference type="GO" id="GO:0016740">
    <property type="term" value="F:transferase activity"/>
    <property type="evidence" value="ECO:0007669"/>
    <property type="project" value="UniProtKB-KW"/>
</dbReference>
<dbReference type="InterPro" id="IPR010987">
    <property type="entry name" value="Glutathione-S-Trfase_C-like"/>
</dbReference>
<dbReference type="Proteomes" id="UP000076925">
    <property type="component" value="Unassembled WGS sequence"/>
</dbReference>
<evidence type="ECO:0000259" key="1">
    <source>
        <dbReference type="PROSITE" id="PS50404"/>
    </source>
</evidence>
<feature type="domain" description="GST N-terminal" evidence="1">
    <location>
        <begin position="1"/>
        <end position="80"/>
    </location>
</feature>
<feature type="domain" description="GST C-terminal" evidence="2">
    <location>
        <begin position="86"/>
        <end position="217"/>
    </location>
</feature>
<organism evidence="3 4">
    <name type="scientific">Scytonema hofmannii PCC 7110</name>
    <dbReference type="NCBI Taxonomy" id="128403"/>
    <lineage>
        <taxon>Bacteria</taxon>
        <taxon>Bacillati</taxon>
        <taxon>Cyanobacteriota</taxon>
        <taxon>Cyanophyceae</taxon>
        <taxon>Nostocales</taxon>
        <taxon>Scytonemataceae</taxon>
        <taxon>Scytonema</taxon>
    </lineage>
</organism>
<name>A0A139X0L8_9CYAN</name>
<dbReference type="PROSITE" id="PS50404">
    <property type="entry name" value="GST_NTER"/>
    <property type="match status" value="1"/>
</dbReference>
<dbReference type="SUPFAM" id="SSF47616">
    <property type="entry name" value="GST C-terminal domain-like"/>
    <property type="match status" value="1"/>
</dbReference>
<dbReference type="RefSeq" id="WP_017749737.1">
    <property type="nucleotide sequence ID" value="NZ_KQ976354.1"/>
</dbReference>
<dbReference type="SFLD" id="SFLDG00358">
    <property type="entry name" value="Main_(cytGST)"/>
    <property type="match status" value="1"/>
</dbReference>
<evidence type="ECO:0000259" key="2">
    <source>
        <dbReference type="PROSITE" id="PS50405"/>
    </source>
</evidence>
<dbReference type="OrthoDB" id="9782992at2"/>
<dbReference type="InterPro" id="IPR004045">
    <property type="entry name" value="Glutathione_S-Trfase_N"/>
</dbReference>
<dbReference type="SFLD" id="SFLDS00019">
    <property type="entry name" value="Glutathione_Transferase_(cytos"/>
    <property type="match status" value="1"/>
</dbReference>
<dbReference type="GO" id="GO:0005737">
    <property type="term" value="C:cytoplasm"/>
    <property type="evidence" value="ECO:0007669"/>
    <property type="project" value="TreeGrafter"/>
</dbReference>
<dbReference type="InterPro" id="IPR004046">
    <property type="entry name" value="GST_C"/>
</dbReference>
<dbReference type="SUPFAM" id="SSF52833">
    <property type="entry name" value="Thioredoxin-like"/>
    <property type="match status" value="1"/>
</dbReference>
<dbReference type="InterPro" id="IPR050983">
    <property type="entry name" value="GST_Omega/HSP26"/>
</dbReference>
<dbReference type="InterPro" id="IPR036249">
    <property type="entry name" value="Thioredoxin-like_sf"/>
</dbReference>
<accession>A0A139X0L8</accession>
<dbReference type="Pfam" id="PF00043">
    <property type="entry name" value="GST_C"/>
    <property type="match status" value="1"/>
</dbReference>
<evidence type="ECO:0000313" key="3">
    <source>
        <dbReference type="EMBL" id="KYC38251.1"/>
    </source>
</evidence>
<keyword evidence="4" id="KW-1185">Reference proteome</keyword>
<dbReference type="PANTHER" id="PTHR43968:SF6">
    <property type="entry name" value="GLUTATHIONE S-TRANSFERASE OMEGA"/>
    <property type="match status" value="1"/>
</dbReference>
<comment type="caution">
    <text evidence="3">The sequence shown here is derived from an EMBL/GenBank/DDBJ whole genome shotgun (WGS) entry which is preliminary data.</text>
</comment>
<dbReference type="CDD" id="cd00299">
    <property type="entry name" value="GST_C_family"/>
    <property type="match status" value="1"/>
</dbReference>
<gene>
    <name evidence="3" type="ORF">WA1_38585</name>
</gene>
<dbReference type="Gene3D" id="1.20.1050.10">
    <property type="match status" value="1"/>
</dbReference>
<dbReference type="CDD" id="cd00570">
    <property type="entry name" value="GST_N_family"/>
    <property type="match status" value="1"/>
</dbReference>
<dbReference type="STRING" id="128403.WA1_38585"/>
<dbReference type="EMBL" id="ANNX02000042">
    <property type="protein sequence ID" value="KYC38251.1"/>
    <property type="molecule type" value="Genomic_DNA"/>
</dbReference>
<evidence type="ECO:0000313" key="4">
    <source>
        <dbReference type="Proteomes" id="UP000076925"/>
    </source>
</evidence>
<proteinExistence type="predicted"/>
<dbReference type="AlphaFoldDB" id="A0A139X0L8"/>
<dbReference type="InterPro" id="IPR040079">
    <property type="entry name" value="Glutathione_S-Trfase"/>
</dbReference>
<dbReference type="PANTHER" id="PTHR43968">
    <property type="match status" value="1"/>
</dbReference>
<dbReference type="Gene3D" id="3.40.30.10">
    <property type="entry name" value="Glutaredoxin"/>
    <property type="match status" value="1"/>
</dbReference>
<protein>
    <submittedName>
        <fullName evidence="3">Glutathione S-transferase</fullName>
    </submittedName>
</protein>